<dbReference type="EMBL" id="JAWZYT010002761">
    <property type="protein sequence ID" value="KAK4302244.1"/>
    <property type="molecule type" value="Genomic_DNA"/>
</dbReference>
<accession>A0AAE1P545</accession>
<reference evidence="1" key="1">
    <citation type="submission" date="2023-11" db="EMBL/GenBank/DDBJ databases">
        <title>Genome assemblies of two species of porcelain crab, Petrolisthes cinctipes and Petrolisthes manimaculis (Anomura: Porcellanidae).</title>
        <authorList>
            <person name="Angst P."/>
        </authorList>
    </citation>
    <scope>NUCLEOTIDE SEQUENCE</scope>
    <source>
        <strain evidence="1">PB745_02</strain>
        <tissue evidence="1">Gill</tissue>
    </source>
</reference>
<name>A0AAE1P545_9EUCA</name>
<evidence type="ECO:0000313" key="1">
    <source>
        <dbReference type="EMBL" id="KAK4302244.1"/>
    </source>
</evidence>
<dbReference type="Proteomes" id="UP001292094">
    <property type="component" value="Unassembled WGS sequence"/>
</dbReference>
<dbReference type="AlphaFoldDB" id="A0AAE1P545"/>
<gene>
    <name evidence="1" type="ORF">Pmani_025649</name>
</gene>
<comment type="caution">
    <text evidence="1">The sequence shown here is derived from an EMBL/GenBank/DDBJ whole genome shotgun (WGS) entry which is preliminary data.</text>
</comment>
<organism evidence="1 2">
    <name type="scientific">Petrolisthes manimaculis</name>
    <dbReference type="NCBI Taxonomy" id="1843537"/>
    <lineage>
        <taxon>Eukaryota</taxon>
        <taxon>Metazoa</taxon>
        <taxon>Ecdysozoa</taxon>
        <taxon>Arthropoda</taxon>
        <taxon>Crustacea</taxon>
        <taxon>Multicrustacea</taxon>
        <taxon>Malacostraca</taxon>
        <taxon>Eumalacostraca</taxon>
        <taxon>Eucarida</taxon>
        <taxon>Decapoda</taxon>
        <taxon>Pleocyemata</taxon>
        <taxon>Anomura</taxon>
        <taxon>Galatheoidea</taxon>
        <taxon>Porcellanidae</taxon>
        <taxon>Petrolisthes</taxon>
    </lineage>
</organism>
<proteinExistence type="predicted"/>
<sequence>MVLSLQPNRFVLMNGGLRIRQMPGLYKCRVDKRKVECCIMYPTSSLSVTSNTNEIVVAVALAGFLVEQRPVGSQTHSDIITLTEGTCRIPY</sequence>
<evidence type="ECO:0000313" key="2">
    <source>
        <dbReference type="Proteomes" id="UP001292094"/>
    </source>
</evidence>
<keyword evidence="2" id="KW-1185">Reference proteome</keyword>
<protein>
    <submittedName>
        <fullName evidence="1">Uncharacterized protein</fullName>
    </submittedName>
</protein>